<organism evidence="7 8">
    <name type="scientific">Ideonella dechloratans</name>
    <dbReference type="NCBI Taxonomy" id="36863"/>
    <lineage>
        <taxon>Bacteria</taxon>
        <taxon>Pseudomonadati</taxon>
        <taxon>Pseudomonadota</taxon>
        <taxon>Betaproteobacteria</taxon>
        <taxon>Burkholderiales</taxon>
        <taxon>Sphaerotilaceae</taxon>
        <taxon>Ideonella</taxon>
    </lineage>
</organism>
<dbReference type="GO" id="GO:0020037">
    <property type="term" value="F:heme binding"/>
    <property type="evidence" value="ECO:0007669"/>
    <property type="project" value="InterPro"/>
</dbReference>
<reference evidence="7 8" key="1">
    <citation type="submission" date="2019-09" db="EMBL/GenBank/DDBJ databases">
        <title>Draft genome sequences of 48 bacterial type strains from the CCUG.</title>
        <authorList>
            <person name="Tunovic T."/>
            <person name="Pineiro-Iglesias B."/>
            <person name="Unosson C."/>
            <person name="Inganas E."/>
            <person name="Ohlen M."/>
            <person name="Cardew S."/>
            <person name="Jensie-Markopoulos S."/>
            <person name="Salva-Serra F."/>
            <person name="Jaen-Luchoro D."/>
            <person name="Karlsson R."/>
            <person name="Svensson-Stadler L."/>
            <person name="Chun J."/>
            <person name="Moore E."/>
        </authorList>
    </citation>
    <scope>NUCLEOTIDE SEQUENCE [LARGE SCALE GENOMIC DNA]</scope>
    <source>
        <strain evidence="7 8">CCUG 30977</strain>
    </source>
</reference>
<protein>
    <recommendedName>
        <fullName evidence="6">Cytochrome c domain-containing protein</fullName>
    </recommendedName>
</protein>
<feature type="region of interest" description="Disordered" evidence="5">
    <location>
        <begin position="1"/>
        <end position="20"/>
    </location>
</feature>
<dbReference type="InterPro" id="IPR009056">
    <property type="entry name" value="Cyt_c-like_dom"/>
</dbReference>
<keyword evidence="1 4" id="KW-0349">Heme</keyword>
<dbReference type="Pfam" id="PF13442">
    <property type="entry name" value="Cytochrome_CBB3"/>
    <property type="match status" value="1"/>
</dbReference>
<keyword evidence="2 4" id="KW-0479">Metal-binding</keyword>
<evidence type="ECO:0000256" key="2">
    <source>
        <dbReference type="ARBA" id="ARBA00022723"/>
    </source>
</evidence>
<comment type="caution">
    <text evidence="7">The sequence shown here is derived from an EMBL/GenBank/DDBJ whole genome shotgun (WGS) entry which is preliminary data.</text>
</comment>
<evidence type="ECO:0000256" key="5">
    <source>
        <dbReference type="SAM" id="MobiDB-lite"/>
    </source>
</evidence>
<accession>A0A643FDW7</accession>
<proteinExistence type="predicted"/>
<gene>
    <name evidence="7" type="ORF">F7Q92_07005</name>
</gene>
<sequence length="215" mass="22374">MGAGALVRAASPGPAAADRTPALGRADDVVRLPACPGTPARLNPFASHHRGDPMKPHLRSPLMRAALLALASAAWLGGCAVEWQNREPARQLAKAAQPQGSVYGGWRVFQARCASCHGADAAGLAGAGPNLLERVATLGERRFVGLVLNRYDWGLPPQQADRSALVDEVVAGRQGLLTMPAWGGEPVVTAHIADLYAYLSARAEGTVGPGRPSTP</sequence>
<dbReference type="GO" id="GO:0009055">
    <property type="term" value="F:electron transfer activity"/>
    <property type="evidence" value="ECO:0007669"/>
    <property type="project" value="InterPro"/>
</dbReference>
<evidence type="ECO:0000259" key="6">
    <source>
        <dbReference type="PROSITE" id="PS51007"/>
    </source>
</evidence>
<dbReference type="OrthoDB" id="8913395at2"/>
<dbReference type="Gene3D" id="1.10.760.10">
    <property type="entry name" value="Cytochrome c-like domain"/>
    <property type="match status" value="1"/>
</dbReference>
<evidence type="ECO:0000313" key="8">
    <source>
        <dbReference type="Proteomes" id="UP000430120"/>
    </source>
</evidence>
<dbReference type="EMBL" id="VZPB01000012">
    <property type="protein sequence ID" value="KAB0583616.1"/>
    <property type="molecule type" value="Genomic_DNA"/>
</dbReference>
<dbReference type="AlphaFoldDB" id="A0A643FDW7"/>
<evidence type="ECO:0000256" key="1">
    <source>
        <dbReference type="ARBA" id="ARBA00022617"/>
    </source>
</evidence>
<evidence type="ECO:0000256" key="4">
    <source>
        <dbReference type="PROSITE-ProRule" id="PRU00433"/>
    </source>
</evidence>
<name>A0A643FDW7_IDEDE</name>
<evidence type="ECO:0000256" key="3">
    <source>
        <dbReference type="ARBA" id="ARBA00023004"/>
    </source>
</evidence>
<dbReference type="Proteomes" id="UP000430120">
    <property type="component" value="Unassembled WGS sequence"/>
</dbReference>
<evidence type="ECO:0000313" key="7">
    <source>
        <dbReference type="EMBL" id="KAB0583616.1"/>
    </source>
</evidence>
<dbReference type="InterPro" id="IPR036909">
    <property type="entry name" value="Cyt_c-like_dom_sf"/>
</dbReference>
<keyword evidence="3 4" id="KW-0408">Iron</keyword>
<dbReference type="PROSITE" id="PS51007">
    <property type="entry name" value="CYTC"/>
    <property type="match status" value="1"/>
</dbReference>
<keyword evidence="8" id="KW-1185">Reference proteome</keyword>
<feature type="domain" description="Cytochrome c" evidence="6">
    <location>
        <begin position="100"/>
        <end position="203"/>
    </location>
</feature>
<dbReference type="SUPFAM" id="SSF46626">
    <property type="entry name" value="Cytochrome c"/>
    <property type="match status" value="1"/>
</dbReference>
<dbReference type="GO" id="GO:0046872">
    <property type="term" value="F:metal ion binding"/>
    <property type="evidence" value="ECO:0007669"/>
    <property type="project" value="UniProtKB-KW"/>
</dbReference>